<protein>
    <submittedName>
        <fullName evidence="1">Uncharacterized protein</fullName>
    </submittedName>
</protein>
<name>A0A563W2Y6_9CYAN</name>
<keyword evidence="2" id="KW-1185">Reference proteome</keyword>
<dbReference type="AlphaFoldDB" id="A0A563W2Y6"/>
<gene>
    <name evidence="1" type="ORF">H1P_670009</name>
</gene>
<sequence>MNTDEFSKRQKYHCCFCRHFKLKGYRWGYCELLDVYIKGDVDACKMSIPPFTSQHHEKKIDSQT</sequence>
<dbReference type="Proteomes" id="UP000320055">
    <property type="component" value="Unassembled WGS sequence"/>
</dbReference>
<evidence type="ECO:0000313" key="2">
    <source>
        <dbReference type="Proteomes" id="UP000320055"/>
    </source>
</evidence>
<dbReference type="EMBL" id="CAACVJ010000634">
    <property type="protein sequence ID" value="VEP17987.1"/>
    <property type="molecule type" value="Genomic_DNA"/>
</dbReference>
<organism evidence="1 2">
    <name type="scientific">Hyella patelloides LEGE 07179</name>
    <dbReference type="NCBI Taxonomy" id="945734"/>
    <lineage>
        <taxon>Bacteria</taxon>
        <taxon>Bacillati</taxon>
        <taxon>Cyanobacteriota</taxon>
        <taxon>Cyanophyceae</taxon>
        <taxon>Pleurocapsales</taxon>
        <taxon>Hyellaceae</taxon>
        <taxon>Hyella</taxon>
    </lineage>
</organism>
<evidence type="ECO:0000313" key="1">
    <source>
        <dbReference type="EMBL" id="VEP17987.1"/>
    </source>
</evidence>
<proteinExistence type="predicted"/>
<accession>A0A563W2Y6</accession>
<reference evidence="1 2" key="1">
    <citation type="submission" date="2019-01" db="EMBL/GenBank/DDBJ databases">
        <authorList>
            <person name="Brito A."/>
        </authorList>
    </citation>
    <scope>NUCLEOTIDE SEQUENCE [LARGE SCALE GENOMIC DNA]</scope>
    <source>
        <strain evidence="1">1</strain>
    </source>
</reference>